<name>A0ABM8W1K1_GIGMA</name>
<gene>
    <name evidence="1" type="ORF">GMARGA_LOCUS2217</name>
</gene>
<organism evidence="1 2">
    <name type="scientific">Gigaspora margarita</name>
    <dbReference type="NCBI Taxonomy" id="4874"/>
    <lineage>
        <taxon>Eukaryota</taxon>
        <taxon>Fungi</taxon>
        <taxon>Fungi incertae sedis</taxon>
        <taxon>Mucoromycota</taxon>
        <taxon>Glomeromycotina</taxon>
        <taxon>Glomeromycetes</taxon>
        <taxon>Diversisporales</taxon>
        <taxon>Gigasporaceae</taxon>
        <taxon>Gigaspora</taxon>
    </lineage>
</organism>
<dbReference type="EMBL" id="CAJVQB010000670">
    <property type="protein sequence ID" value="CAG8501331.1"/>
    <property type="molecule type" value="Genomic_DNA"/>
</dbReference>
<comment type="caution">
    <text evidence="1">The sequence shown here is derived from an EMBL/GenBank/DDBJ whole genome shotgun (WGS) entry which is preliminary data.</text>
</comment>
<evidence type="ECO:0000313" key="1">
    <source>
        <dbReference type="EMBL" id="CAG8501331.1"/>
    </source>
</evidence>
<protein>
    <submittedName>
        <fullName evidence="1">4974_t:CDS:1</fullName>
    </submittedName>
</protein>
<sequence>MSTRKPPHCDIEYDEALAIQICHGLRCILKEFQSAYALSVELQICLKDNLK</sequence>
<evidence type="ECO:0000313" key="2">
    <source>
        <dbReference type="Proteomes" id="UP000789901"/>
    </source>
</evidence>
<proteinExistence type="predicted"/>
<keyword evidence="2" id="KW-1185">Reference proteome</keyword>
<dbReference type="Proteomes" id="UP000789901">
    <property type="component" value="Unassembled WGS sequence"/>
</dbReference>
<accession>A0ABM8W1K1</accession>
<reference evidence="1 2" key="1">
    <citation type="submission" date="2021-06" db="EMBL/GenBank/DDBJ databases">
        <authorList>
            <person name="Kallberg Y."/>
            <person name="Tangrot J."/>
            <person name="Rosling A."/>
        </authorList>
    </citation>
    <scope>NUCLEOTIDE SEQUENCE [LARGE SCALE GENOMIC DNA]</scope>
    <source>
        <strain evidence="1 2">120-4 pot B 10/14</strain>
    </source>
</reference>